<evidence type="ECO:0000313" key="3">
    <source>
        <dbReference type="Proteomes" id="UP000294480"/>
    </source>
</evidence>
<dbReference type="RefSeq" id="WP_133620009.1">
    <property type="nucleotide sequence ID" value="NZ_SNZE01000009.1"/>
</dbReference>
<dbReference type="GO" id="GO:0016740">
    <property type="term" value="F:transferase activity"/>
    <property type="evidence" value="ECO:0007669"/>
    <property type="project" value="UniProtKB-KW"/>
</dbReference>
<sequence length="310" mass="35240">MVILVMLASCDGEKYLSQQVNSIFKQKNVAVNLVFSDDSESKDSIDFLRNVSVELGVDSKKIKIIKGPRQGANANFAHLISSVDISNSVYFAFSDQDDVWQQDKLCVAKEKLATVYDIAKPSIYMGRTMVCDMDLNPLFLSKGKPRPASFRNALLESIAGGNTMVFNQTTLALLKKAGMPVHHDWLSYMVVTACGGTVIFDDEPYVLYRQHDANVIGANNGFIQKWYRLKKLLSNDFRSWVEDNIEALKPLVNDMTADSRLTYEGFVQLHDMRGWYRCLSRLFLFKKLGLYRQRRFEHWGFALAAFLGKI</sequence>
<dbReference type="Proteomes" id="UP000294480">
    <property type="component" value="Unassembled WGS sequence"/>
</dbReference>
<accession>A0A4R6Y895</accession>
<dbReference type="OrthoDB" id="9802649at2"/>
<dbReference type="AlphaFoldDB" id="A0A4R6Y895"/>
<dbReference type="InterPro" id="IPR001173">
    <property type="entry name" value="Glyco_trans_2-like"/>
</dbReference>
<dbReference type="SUPFAM" id="SSF53448">
    <property type="entry name" value="Nucleotide-diphospho-sugar transferases"/>
    <property type="match status" value="1"/>
</dbReference>
<gene>
    <name evidence="2" type="ORF">DFR44_10989</name>
</gene>
<evidence type="ECO:0000259" key="1">
    <source>
        <dbReference type="Pfam" id="PF00535"/>
    </source>
</evidence>
<evidence type="ECO:0000313" key="2">
    <source>
        <dbReference type="EMBL" id="TDR31572.1"/>
    </source>
</evidence>
<dbReference type="Pfam" id="PF00535">
    <property type="entry name" value="Glycos_transf_2"/>
    <property type="match status" value="1"/>
</dbReference>
<dbReference type="Gene3D" id="3.90.550.10">
    <property type="entry name" value="Spore Coat Polysaccharide Biosynthesis Protein SpsA, Chain A"/>
    <property type="match status" value="1"/>
</dbReference>
<proteinExistence type="predicted"/>
<feature type="domain" description="Glycosyltransferase 2-like" evidence="1">
    <location>
        <begin position="9"/>
        <end position="134"/>
    </location>
</feature>
<dbReference type="InterPro" id="IPR029044">
    <property type="entry name" value="Nucleotide-diphossugar_trans"/>
</dbReference>
<reference evidence="2 3" key="1">
    <citation type="submission" date="2019-03" db="EMBL/GenBank/DDBJ databases">
        <title>Genomic Encyclopedia of Type Strains, Phase IV (KMG-IV): sequencing the most valuable type-strain genomes for metagenomic binning, comparative biology and taxonomic classification.</title>
        <authorList>
            <person name="Goeker M."/>
        </authorList>
    </citation>
    <scope>NUCLEOTIDE SEQUENCE [LARGE SCALE GENOMIC DNA]</scope>
    <source>
        <strain evidence="2 3">DSM 102852</strain>
    </source>
</reference>
<keyword evidence="3" id="KW-1185">Reference proteome</keyword>
<name>A0A4R6Y895_9BURK</name>
<comment type="caution">
    <text evidence="2">The sequence shown here is derived from an EMBL/GenBank/DDBJ whole genome shotgun (WGS) entry which is preliminary data.</text>
</comment>
<organism evidence="2 3">
    <name type="scientific">Hydromonas duriensis</name>
    <dbReference type="NCBI Taxonomy" id="1527608"/>
    <lineage>
        <taxon>Bacteria</taxon>
        <taxon>Pseudomonadati</taxon>
        <taxon>Pseudomonadota</taxon>
        <taxon>Betaproteobacteria</taxon>
        <taxon>Burkholderiales</taxon>
        <taxon>Burkholderiaceae</taxon>
        <taxon>Hydromonas</taxon>
    </lineage>
</organism>
<keyword evidence="2" id="KW-0808">Transferase</keyword>
<protein>
    <submittedName>
        <fullName evidence="2">Glycosyl transferase family 2</fullName>
    </submittedName>
</protein>
<dbReference type="EMBL" id="SNZE01000009">
    <property type="protein sequence ID" value="TDR31572.1"/>
    <property type="molecule type" value="Genomic_DNA"/>
</dbReference>